<proteinExistence type="predicted"/>
<evidence type="ECO:0000256" key="1">
    <source>
        <dbReference type="SAM" id="MobiDB-lite"/>
    </source>
</evidence>
<accession>A0A655ZF86</accession>
<evidence type="ECO:0000313" key="3">
    <source>
        <dbReference type="Proteomes" id="UP000046067"/>
    </source>
</evidence>
<reference evidence="2 3" key="1">
    <citation type="submission" date="2015-07" db="EMBL/GenBank/DDBJ databases">
        <authorList>
            <consortium name="Pathogen Informatics"/>
        </authorList>
    </citation>
    <scope>NUCLEOTIDE SEQUENCE [LARGE SCALE GENOMIC DNA]</scope>
    <source>
        <strain evidence="2 3">A325</strain>
    </source>
</reference>
<dbReference type="AlphaFoldDB" id="A0A655ZF86"/>
<gene>
    <name evidence="2" type="ORF">ERS013201_03310</name>
</gene>
<sequence length="133" mass="14041">MSSLYAKRTVLTEASGQRRRSTLNAIPSIITLVGKPLYSGSSISLRCFSPTSFWCNTLNSPSNRGSGNACPHGPPARSNSAVCSENSSGFSSPSLRMMPLSAASSSSSRTSWSNSRQKRSKFCASMVNPAAIA</sequence>
<evidence type="ECO:0000313" key="2">
    <source>
        <dbReference type="EMBL" id="CSC69718.1"/>
    </source>
</evidence>
<organism evidence="2 3">
    <name type="scientific">Vibrio cholerae</name>
    <dbReference type="NCBI Taxonomy" id="666"/>
    <lineage>
        <taxon>Bacteria</taxon>
        <taxon>Pseudomonadati</taxon>
        <taxon>Pseudomonadota</taxon>
        <taxon>Gammaproteobacteria</taxon>
        <taxon>Vibrionales</taxon>
        <taxon>Vibrionaceae</taxon>
        <taxon>Vibrio</taxon>
    </lineage>
</organism>
<feature type="region of interest" description="Disordered" evidence="1">
    <location>
        <begin position="63"/>
        <end position="96"/>
    </location>
</feature>
<dbReference type="Proteomes" id="UP000046067">
    <property type="component" value="Unassembled WGS sequence"/>
</dbReference>
<name>A0A655ZF86_VIBCL</name>
<dbReference type="EMBL" id="CWQJ01000027">
    <property type="protein sequence ID" value="CSC69718.1"/>
    <property type="molecule type" value="Genomic_DNA"/>
</dbReference>
<protein>
    <submittedName>
        <fullName evidence="2">Uncharacterized protein</fullName>
    </submittedName>
</protein>
<feature type="compositionally biased region" description="Polar residues" evidence="1">
    <location>
        <begin position="77"/>
        <end position="93"/>
    </location>
</feature>